<accession>A0A402AXH8</accession>
<dbReference type="SUPFAM" id="SSF82714">
    <property type="entry name" value="Multidrug efflux transporter AcrB TolC docking domain, DN and DC subdomains"/>
    <property type="match status" value="1"/>
</dbReference>
<gene>
    <name evidence="1" type="ORF">KDK_76310</name>
</gene>
<keyword evidence="2" id="KW-1185">Reference proteome</keyword>
<sequence length="74" mass="7611">MTDVASNLSDAVPQIEINVDPQKALKYGMTAAQVAQNLRSIYSGTTGVTKITLDGTSAMSTSTSVPGHHGSSDS</sequence>
<dbReference type="AlphaFoldDB" id="A0A402AXH8"/>
<proteinExistence type="predicted"/>
<evidence type="ECO:0000313" key="2">
    <source>
        <dbReference type="Proteomes" id="UP000287188"/>
    </source>
</evidence>
<dbReference type="EMBL" id="BIFS01000002">
    <property type="protein sequence ID" value="GCE23831.1"/>
    <property type="molecule type" value="Genomic_DNA"/>
</dbReference>
<dbReference type="InterPro" id="IPR027463">
    <property type="entry name" value="AcrB_DN_DC_subdom"/>
</dbReference>
<name>A0A402AXH8_9CHLR</name>
<dbReference type="Gene3D" id="3.30.2090.10">
    <property type="entry name" value="Multidrug efflux transporter AcrB TolC docking domain, DN and DC subdomains"/>
    <property type="match status" value="1"/>
</dbReference>
<dbReference type="Proteomes" id="UP000287188">
    <property type="component" value="Unassembled WGS sequence"/>
</dbReference>
<evidence type="ECO:0000313" key="1">
    <source>
        <dbReference type="EMBL" id="GCE23831.1"/>
    </source>
</evidence>
<reference evidence="2" key="1">
    <citation type="submission" date="2018-12" db="EMBL/GenBank/DDBJ databases">
        <title>Tengunoibacter tsumagoiensis gen. nov., sp. nov., Dictyobacter kobayashii sp. nov., D. alpinus sp. nov., and D. joshuensis sp. nov. and description of Dictyobacteraceae fam. nov. within the order Ktedonobacterales isolated from Tengu-no-mugimeshi.</title>
        <authorList>
            <person name="Wang C.M."/>
            <person name="Zheng Y."/>
            <person name="Sakai Y."/>
            <person name="Toyoda A."/>
            <person name="Minakuchi Y."/>
            <person name="Abe K."/>
            <person name="Yokota A."/>
            <person name="Yabe S."/>
        </authorList>
    </citation>
    <scope>NUCLEOTIDE SEQUENCE [LARGE SCALE GENOMIC DNA]</scope>
    <source>
        <strain evidence="2">Uno11</strain>
    </source>
</reference>
<protein>
    <submittedName>
        <fullName evidence="1">Uncharacterized protein</fullName>
    </submittedName>
</protein>
<organism evidence="1 2">
    <name type="scientific">Dictyobacter kobayashii</name>
    <dbReference type="NCBI Taxonomy" id="2014872"/>
    <lineage>
        <taxon>Bacteria</taxon>
        <taxon>Bacillati</taxon>
        <taxon>Chloroflexota</taxon>
        <taxon>Ktedonobacteria</taxon>
        <taxon>Ktedonobacterales</taxon>
        <taxon>Dictyobacteraceae</taxon>
        <taxon>Dictyobacter</taxon>
    </lineage>
</organism>
<comment type="caution">
    <text evidence="1">The sequence shown here is derived from an EMBL/GenBank/DDBJ whole genome shotgun (WGS) entry which is preliminary data.</text>
</comment>